<proteinExistence type="predicted"/>
<name>A0ACC0A316_CATRO</name>
<reference evidence="2" key="1">
    <citation type="journal article" date="2023" name="Nat. Plants">
        <title>Single-cell RNA sequencing provides a high-resolution roadmap for understanding the multicellular compartmentation of specialized metabolism.</title>
        <authorList>
            <person name="Sun S."/>
            <person name="Shen X."/>
            <person name="Li Y."/>
            <person name="Li Y."/>
            <person name="Wang S."/>
            <person name="Li R."/>
            <person name="Zhang H."/>
            <person name="Shen G."/>
            <person name="Guo B."/>
            <person name="Wei J."/>
            <person name="Xu J."/>
            <person name="St-Pierre B."/>
            <person name="Chen S."/>
            <person name="Sun C."/>
        </authorList>
    </citation>
    <scope>NUCLEOTIDE SEQUENCE [LARGE SCALE GENOMIC DNA]</scope>
</reference>
<protein>
    <submittedName>
        <fullName evidence="1">Uncharacterized protein</fullName>
    </submittedName>
</protein>
<dbReference type="Proteomes" id="UP001060085">
    <property type="component" value="Linkage Group LG07"/>
</dbReference>
<accession>A0ACC0A316</accession>
<dbReference type="EMBL" id="CM044707">
    <property type="protein sequence ID" value="KAI5655151.1"/>
    <property type="molecule type" value="Genomic_DNA"/>
</dbReference>
<gene>
    <name evidence="1" type="ORF">M9H77_32338</name>
</gene>
<comment type="caution">
    <text evidence="1">The sequence shown here is derived from an EMBL/GenBank/DDBJ whole genome shotgun (WGS) entry which is preliminary data.</text>
</comment>
<organism evidence="1 2">
    <name type="scientific">Catharanthus roseus</name>
    <name type="common">Madagascar periwinkle</name>
    <name type="synonym">Vinca rosea</name>
    <dbReference type="NCBI Taxonomy" id="4058"/>
    <lineage>
        <taxon>Eukaryota</taxon>
        <taxon>Viridiplantae</taxon>
        <taxon>Streptophyta</taxon>
        <taxon>Embryophyta</taxon>
        <taxon>Tracheophyta</taxon>
        <taxon>Spermatophyta</taxon>
        <taxon>Magnoliopsida</taxon>
        <taxon>eudicotyledons</taxon>
        <taxon>Gunneridae</taxon>
        <taxon>Pentapetalae</taxon>
        <taxon>asterids</taxon>
        <taxon>lamiids</taxon>
        <taxon>Gentianales</taxon>
        <taxon>Apocynaceae</taxon>
        <taxon>Rauvolfioideae</taxon>
        <taxon>Vinceae</taxon>
        <taxon>Catharanthinae</taxon>
        <taxon>Catharanthus</taxon>
    </lineage>
</organism>
<sequence>MECCWGGNTNNYPRRRQKEERRILKMKCLNDCINGSETNNNNNNNNNWLGFSLSPHFKMEVTSSDSSQPPPQPHHHHFNHQNQSHPPSSTATTTTQTSFYSSSSSHFNTSNPLCFGENTGFHTPLSVMPLKSDGSLCIMEALRRSQTQVMGPNTSPKLENFLGGNNPYGSHEREAAVLSLDSIFYSQSVEGPIRQEGNIQVQENHHPYCHGLQHCHDMYQQQANVAEETNCNNDNVQIPATMSGDELPCLKNWVSHNHVPFNGDHHELEQHMNNSATMVNDGGAIGCGDLQSLSLSMSPGSQSSCVTAPKHISPTETDCLAIETKKRSSSKVAPKQPVHRKSIDTFGQRTSQYRGVTRHRWTGRYEAHLWDNSCKKEGQTRKGRQVYLGGYDMEEKAARAYDLAALKYWGPSTHINFSLENYEQELEDMKNMSRQEYVAHLRRKSSGFSRGASMYRGVTRHHQHGRWQARIGRVAGNKDLYLGTFSTQEEAAEAYDIAAIKFRGVNAVTNFDISRYDVERIMASNTLPTGELARRNKDREQPINESIEYGSSSAQNADQEIVQTAKNVIVSDWKMALYHQQQQNEPHVESLRNYSCSSFSTSLHDLVGIGIDSGNSTHQQQSILDESAKIGAHFSNSSSLVTSLNNSREASPDRNGTSVTKFISSPLPTTNLTSWIPSAQLKPVPISMAHLPVFAAWGGDI</sequence>
<keyword evidence="2" id="KW-1185">Reference proteome</keyword>
<evidence type="ECO:0000313" key="2">
    <source>
        <dbReference type="Proteomes" id="UP001060085"/>
    </source>
</evidence>
<evidence type="ECO:0000313" key="1">
    <source>
        <dbReference type="EMBL" id="KAI5655151.1"/>
    </source>
</evidence>